<dbReference type="EMBL" id="BMQA01000165">
    <property type="protein sequence ID" value="GGJ72958.1"/>
    <property type="molecule type" value="Genomic_DNA"/>
</dbReference>
<comment type="caution">
    <text evidence="3">The sequence shown here is derived from an EMBL/GenBank/DDBJ whole genome shotgun (WGS) entry which is preliminary data.</text>
</comment>
<evidence type="ECO:0000256" key="2">
    <source>
        <dbReference type="SAM" id="Phobius"/>
    </source>
</evidence>
<dbReference type="Proteomes" id="UP000657574">
    <property type="component" value="Unassembled WGS sequence"/>
</dbReference>
<keyword evidence="2" id="KW-0812">Transmembrane</keyword>
<evidence type="ECO:0000313" key="4">
    <source>
        <dbReference type="Proteomes" id="UP000657574"/>
    </source>
</evidence>
<proteinExistence type="predicted"/>
<feature type="region of interest" description="Disordered" evidence="1">
    <location>
        <begin position="104"/>
        <end position="135"/>
    </location>
</feature>
<sequence>MGVGVKEDRDNESTSDSAEPVGMPLWQAVFLIILAAAFMLLLPHAYVSKKETPAPPGHQKTFLEEVDKDRKTLVPGDFWFNNAVSSAVGESTSVAVGLYMEGRISDDPGPSSPPAGSKTHHIPVGGVEGASLTSSSDEVKIRPLFDSSEQQLVTQPSDLAEWEWAVGASEPGNYKLVLRIATYQGDSKRSLATSAPVTIRLHVKNTVSHRLSWIRGEVVAWGGVAAAVVALLAFRGPLLALAKARRDSLLERRRRGRDGYM</sequence>
<evidence type="ECO:0000313" key="3">
    <source>
        <dbReference type="EMBL" id="GGJ72958.1"/>
    </source>
</evidence>
<feature type="transmembrane region" description="Helical" evidence="2">
    <location>
        <begin position="25"/>
        <end position="42"/>
    </location>
</feature>
<accession>A0A917PEA4</accession>
<organism evidence="3 4">
    <name type="scientific">Streptomyces brasiliensis</name>
    <dbReference type="NCBI Taxonomy" id="1954"/>
    <lineage>
        <taxon>Bacteria</taxon>
        <taxon>Bacillati</taxon>
        <taxon>Actinomycetota</taxon>
        <taxon>Actinomycetes</taxon>
        <taxon>Kitasatosporales</taxon>
        <taxon>Streptomycetaceae</taxon>
        <taxon>Streptomyces</taxon>
    </lineage>
</organism>
<name>A0A917PEA4_9ACTN</name>
<gene>
    <name evidence="3" type="ORF">GCM10010121_099450</name>
</gene>
<reference evidence="3" key="2">
    <citation type="submission" date="2020-09" db="EMBL/GenBank/DDBJ databases">
        <authorList>
            <person name="Sun Q."/>
            <person name="Ohkuma M."/>
        </authorList>
    </citation>
    <scope>NUCLEOTIDE SEQUENCE</scope>
    <source>
        <strain evidence="3">JCM 3086</strain>
    </source>
</reference>
<reference evidence="3" key="1">
    <citation type="journal article" date="2014" name="Int. J. Syst. Evol. Microbiol.">
        <title>Complete genome sequence of Corynebacterium casei LMG S-19264T (=DSM 44701T), isolated from a smear-ripened cheese.</title>
        <authorList>
            <consortium name="US DOE Joint Genome Institute (JGI-PGF)"/>
            <person name="Walter F."/>
            <person name="Albersmeier A."/>
            <person name="Kalinowski J."/>
            <person name="Ruckert C."/>
        </authorList>
    </citation>
    <scope>NUCLEOTIDE SEQUENCE</scope>
    <source>
        <strain evidence="3">JCM 3086</strain>
    </source>
</reference>
<keyword evidence="2" id="KW-1133">Transmembrane helix</keyword>
<evidence type="ECO:0000256" key="1">
    <source>
        <dbReference type="SAM" id="MobiDB-lite"/>
    </source>
</evidence>
<protein>
    <submittedName>
        <fullName evidence="3">Uncharacterized protein</fullName>
    </submittedName>
</protein>
<keyword evidence="2" id="KW-0472">Membrane</keyword>
<dbReference type="AlphaFoldDB" id="A0A917PEA4"/>
<feature type="transmembrane region" description="Helical" evidence="2">
    <location>
        <begin position="218"/>
        <end position="242"/>
    </location>
</feature>
<keyword evidence="4" id="KW-1185">Reference proteome</keyword>